<sequence length="218" mass="24459">MKSLALLIVLLLGTATTIASAKSSKPWFCHDLDCPEYDVVDKNDDYEVREYSKGKWASTKIEGYLYTATIVQGFKRLFNYISGENEPQVKINMTAPVVTKVEHGDGPFCKSNFTVSFFVPFAEQDDTPQPSSKDLFIQSTPSATFFVSSYGGFGMDDITISAKAADLAKKLLKRGESFQEGVFWTAGYDPPFRLQNRHNEIWILKKETQSVLTKEFAS</sequence>
<proteinExistence type="evidence at transcript level"/>
<organism evidence="3">
    <name type="scientific">Pseudococcomyxa simplex</name>
    <dbReference type="NCBI Taxonomy" id="464287"/>
    <lineage>
        <taxon>Eukaryota</taxon>
        <taxon>Viridiplantae</taxon>
        <taxon>Chlorophyta</taxon>
        <taxon>core chlorophytes</taxon>
        <taxon>Trebouxiophyceae</taxon>
        <taxon>Chlorellales</taxon>
        <taxon>Oocystaceae</taxon>
        <taxon>Pseudococcomyxa</taxon>
    </lineage>
</organism>
<keyword evidence="2" id="KW-0732">Signal</keyword>
<dbReference type="Gene3D" id="3.20.80.10">
    <property type="entry name" value="Regulatory factor, effector binding domain"/>
    <property type="match status" value="1"/>
</dbReference>
<dbReference type="PANTHER" id="PTHR11220">
    <property type="entry name" value="HEME-BINDING PROTEIN-RELATED"/>
    <property type="match status" value="1"/>
</dbReference>
<dbReference type="InterPro" id="IPR006917">
    <property type="entry name" value="SOUL_heme-bd"/>
</dbReference>
<evidence type="ECO:0000313" key="3">
    <source>
        <dbReference type="EMBL" id="QOL01146.1"/>
    </source>
</evidence>
<accession>A0A7L9QEB0</accession>
<dbReference type="AlphaFoldDB" id="A0A7L9QEB0"/>
<dbReference type="SUPFAM" id="SSF55136">
    <property type="entry name" value="Probable bacterial effector-binding domain"/>
    <property type="match status" value="1"/>
</dbReference>
<feature type="signal peptide" evidence="2">
    <location>
        <begin position="1"/>
        <end position="21"/>
    </location>
</feature>
<comment type="similarity">
    <text evidence="1">Belongs to the HEBP family.</text>
</comment>
<evidence type="ECO:0000256" key="2">
    <source>
        <dbReference type="SAM" id="SignalP"/>
    </source>
</evidence>
<dbReference type="PANTHER" id="PTHR11220:SF1">
    <property type="entry name" value="HEME-BINDING PROTEIN 2"/>
    <property type="match status" value="1"/>
</dbReference>
<dbReference type="InterPro" id="IPR011256">
    <property type="entry name" value="Reg_factor_effector_dom_sf"/>
</dbReference>
<evidence type="ECO:0000256" key="1">
    <source>
        <dbReference type="ARBA" id="ARBA00009817"/>
    </source>
</evidence>
<dbReference type="EMBL" id="MT438899">
    <property type="protein sequence ID" value="QOL01146.1"/>
    <property type="molecule type" value="mRNA"/>
</dbReference>
<dbReference type="FunFam" id="3.20.80.10:FF:000002">
    <property type="entry name" value="Heme-binding protein 2"/>
    <property type="match status" value="1"/>
</dbReference>
<feature type="chain" id="PRO_5029854471" evidence="2">
    <location>
        <begin position="22"/>
        <end position="218"/>
    </location>
</feature>
<dbReference type="Pfam" id="PF04832">
    <property type="entry name" value="SOUL"/>
    <property type="match status" value="1"/>
</dbReference>
<name>A0A7L9QEB0_9CHLO</name>
<protein>
    <submittedName>
        <fullName evidence="3">Putative extracellular protein CSOL_069</fullName>
    </submittedName>
</protein>
<reference evidence="3" key="1">
    <citation type="journal article" date="2020" name="Microb. Ecol.">
        <title>The Under-explored Extracellular Proteome of Aero-Terrestrial Microalgae Provides Clues on Different Mechanisms of Desiccation Tolerance in Non-Model Organisms.</title>
        <authorList>
            <person name="Gonzalez-Hourcade M."/>
            <person name="Del Campo E.M."/>
            <person name="Casano L.M."/>
        </authorList>
    </citation>
    <scope>NUCLEOTIDE SEQUENCE</scope>
    <source>
        <strain evidence="3">SAG 216-12</strain>
    </source>
</reference>